<keyword evidence="3" id="KW-1185">Reference proteome</keyword>
<accession>A0A0D2PDK6</accession>
<organism evidence="2 3">
    <name type="scientific">Hypholoma sublateritium (strain FD-334 SS-4)</name>
    <dbReference type="NCBI Taxonomy" id="945553"/>
    <lineage>
        <taxon>Eukaryota</taxon>
        <taxon>Fungi</taxon>
        <taxon>Dikarya</taxon>
        <taxon>Basidiomycota</taxon>
        <taxon>Agaricomycotina</taxon>
        <taxon>Agaricomycetes</taxon>
        <taxon>Agaricomycetidae</taxon>
        <taxon>Agaricales</taxon>
        <taxon>Agaricineae</taxon>
        <taxon>Strophariaceae</taxon>
        <taxon>Hypholoma</taxon>
    </lineage>
</organism>
<sequence length="299" mass="32647">MPISTIDPVAFGRPLVPRGGGCRVSTAPARVVGVPGRLSLAFCFLGVSVLFCSGSGSSRRAFLLLRACLYPNPGPWCGPTFTNCTRAQRPSFLAHFRFVLPLFLVCCNTPLCLMFVKIPPPHRRIQTSSYTTHNSAPSVCLYRTLLPSHSCSETGHPSPLFFSCRSKLPLDDTRPRTHSRCQPIPALHSPGLFVFAGGVISASAGRATINNNSNRNSIPFPRLPTHPHRVPRPPRPVPAHACIPARKNSDRSARPREPNSGSALSALLIRPSSRPLASHPSLCHLLRDQNRKQYMLCPM</sequence>
<dbReference type="EMBL" id="KN817520">
    <property type="protein sequence ID" value="KJA28949.1"/>
    <property type="molecule type" value="Genomic_DNA"/>
</dbReference>
<evidence type="ECO:0000313" key="3">
    <source>
        <dbReference type="Proteomes" id="UP000054270"/>
    </source>
</evidence>
<dbReference type="AlphaFoldDB" id="A0A0D2PDK6"/>
<proteinExistence type="predicted"/>
<name>A0A0D2PDK6_HYPSF</name>
<feature type="compositionally biased region" description="Basic and acidic residues" evidence="1">
    <location>
        <begin position="247"/>
        <end position="257"/>
    </location>
</feature>
<reference evidence="3" key="1">
    <citation type="submission" date="2014-04" db="EMBL/GenBank/DDBJ databases">
        <title>Evolutionary Origins and Diversification of the Mycorrhizal Mutualists.</title>
        <authorList>
            <consortium name="DOE Joint Genome Institute"/>
            <consortium name="Mycorrhizal Genomics Consortium"/>
            <person name="Kohler A."/>
            <person name="Kuo A."/>
            <person name="Nagy L.G."/>
            <person name="Floudas D."/>
            <person name="Copeland A."/>
            <person name="Barry K.W."/>
            <person name="Cichocki N."/>
            <person name="Veneault-Fourrey C."/>
            <person name="LaButti K."/>
            <person name="Lindquist E.A."/>
            <person name="Lipzen A."/>
            <person name="Lundell T."/>
            <person name="Morin E."/>
            <person name="Murat C."/>
            <person name="Riley R."/>
            <person name="Ohm R."/>
            <person name="Sun H."/>
            <person name="Tunlid A."/>
            <person name="Henrissat B."/>
            <person name="Grigoriev I.V."/>
            <person name="Hibbett D.S."/>
            <person name="Martin F."/>
        </authorList>
    </citation>
    <scope>NUCLEOTIDE SEQUENCE [LARGE SCALE GENOMIC DNA]</scope>
    <source>
        <strain evidence="3">FD-334 SS-4</strain>
    </source>
</reference>
<gene>
    <name evidence="2" type="ORF">HYPSUDRAFT_629082</name>
</gene>
<protein>
    <submittedName>
        <fullName evidence="2">Uncharacterized protein</fullName>
    </submittedName>
</protein>
<dbReference type="Proteomes" id="UP000054270">
    <property type="component" value="Unassembled WGS sequence"/>
</dbReference>
<evidence type="ECO:0000313" key="2">
    <source>
        <dbReference type="EMBL" id="KJA28949.1"/>
    </source>
</evidence>
<evidence type="ECO:0000256" key="1">
    <source>
        <dbReference type="SAM" id="MobiDB-lite"/>
    </source>
</evidence>
<feature type="region of interest" description="Disordered" evidence="1">
    <location>
        <begin position="211"/>
        <end position="261"/>
    </location>
</feature>